<dbReference type="PANTHER" id="PTHR35535">
    <property type="entry name" value="HEAT SHOCK PROTEIN HSLJ"/>
    <property type="match status" value="1"/>
</dbReference>
<dbReference type="InterPro" id="IPR038670">
    <property type="entry name" value="HslJ-like_sf"/>
</dbReference>
<reference evidence="3 4" key="1">
    <citation type="submission" date="2018-02" db="EMBL/GenBank/DDBJ databases">
        <title>Genomic Encyclopedia of Archaeal and Bacterial Type Strains, Phase II (KMG-II): from individual species to whole genera.</title>
        <authorList>
            <person name="Goeker M."/>
        </authorList>
    </citation>
    <scope>NUCLEOTIDE SEQUENCE [LARGE SCALE GENOMIC DNA]</scope>
    <source>
        <strain evidence="3 4">DSM 21165</strain>
    </source>
</reference>
<evidence type="ECO:0000256" key="1">
    <source>
        <dbReference type="SAM" id="MobiDB-lite"/>
    </source>
</evidence>
<dbReference type="Pfam" id="PF03724">
    <property type="entry name" value="META"/>
    <property type="match status" value="1"/>
</dbReference>
<sequence length="267" mass="29635">MKTKIYLLSLLFLAFNCKDKTETKDASPSPELQNSSETVPDSAHNSRNAVDYNGTYEGILPCADCEGIKTTVTLLEDGTFSRTIQYLGKENEGTTNEGKFTWNDEGSVITLTTSPNETQMYKVGENILFHLDKEGNRIEGDLAERYTLKKASENEAIENKKWVLFELLGKEINTEDTPKQAFMLFNSEQSKVSGNNSCNSFSGSYELKGNGQIALGNIATTKMACLNMEIAASFNDVLNKIDNYTVKDGVLHLNKSKMATLAKFKLQ</sequence>
<name>A0A362WZV0_9FLAO</name>
<feature type="domain" description="DUF306" evidence="2">
    <location>
        <begin position="155"/>
        <end position="265"/>
    </location>
</feature>
<dbReference type="RefSeq" id="WP_105473724.1">
    <property type="nucleotide sequence ID" value="NZ_PVEO01000005.1"/>
</dbReference>
<feature type="region of interest" description="Disordered" evidence="1">
    <location>
        <begin position="23"/>
        <end position="48"/>
    </location>
</feature>
<dbReference type="Gene3D" id="2.40.128.270">
    <property type="match status" value="1"/>
</dbReference>
<accession>A0A362WZV0</accession>
<dbReference type="EMBL" id="PVEO01000005">
    <property type="protein sequence ID" value="PQV48244.1"/>
    <property type="molecule type" value="Genomic_DNA"/>
</dbReference>
<dbReference type="AlphaFoldDB" id="A0A362WZV0"/>
<proteinExistence type="predicted"/>
<dbReference type="Gene3D" id="2.40.128.640">
    <property type="match status" value="1"/>
</dbReference>
<gene>
    <name evidence="3" type="ORF">CLV33_10594</name>
</gene>
<dbReference type="PANTHER" id="PTHR35535:SF1">
    <property type="entry name" value="HEAT SHOCK PROTEIN HSLJ"/>
    <property type="match status" value="1"/>
</dbReference>
<evidence type="ECO:0000313" key="3">
    <source>
        <dbReference type="EMBL" id="PQV48244.1"/>
    </source>
</evidence>
<organism evidence="3 4">
    <name type="scientific">Jejuia pallidilutea</name>
    <dbReference type="NCBI Taxonomy" id="504487"/>
    <lineage>
        <taxon>Bacteria</taxon>
        <taxon>Pseudomonadati</taxon>
        <taxon>Bacteroidota</taxon>
        <taxon>Flavobacteriia</taxon>
        <taxon>Flavobacteriales</taxon>
        <taxon>Flavobacteriaceae</taxon>
        <taxon>Jejuia</taxon>
    </lineage>
</organism>
<evidence type="ECO:0000313" key="4">
    <source>
        <dbReference type="Proteomes" id="UP000251545"/>
    </source>
</evidence>
<dbReference type="Pfam" id="PF04170">
    <property type="entry name" value="NlpE"/>
    <property type="match status" value="1"/>
</dbReference>
<evidence type="ECO:0000259" key="2">
    <source>
        <dbReference type="Pfam" id="PF03724"/>
    </source>
</evidence>
<feature type="compositionally biased region" description="Polar residues" evidence="1">
    <location>
        <begin position="30"/>
        <end position="48"/>
    </location>
</feature>
<dbReference type="InterPro" id="IPR007298">
    <property type="entry name" value="Cu-R_lipoprotein_NlpE"/>
</dbReference>
<dbReference type="InterPro" id="IPR053147">
    <property type="entry name" value="Hsp_HslJ-like"/>
</dbReference>
<dbReference type="Proteomes" id="UP000251545">
    <property type="component" value="Unassembled WGS sequence"/>
</dbReference>
<protein>
    <submittedName>
        <fullName evidence="3">META domain-containing protein</fullName>
    </submittedName>
</protein>
<dbReference type="InterPro" id="IPR005184">
    <property type="entry name" value="DUF306_Meta_HslJ"/>
</dbReference>
<comment type="caution">
    <text evidence="3">The sequence shown here is derived from an EMBL/GenBank/DDBJ whole genome shotgun (WGS) entry which is preliminary data.</text>
</comment>